<dbReference type="Proteomes" id="UP001331515">
    <property type="component" value="Unassembled WGS sequence"/>
</dbReference>
<evidence type="ECO:0000313" key="3">
    <source>
        <dbReference type="Proteomes" id="UP001331515"/>
    </source>
</evidence>
<dbReference type="AlphaFoldDB" id="A0AAN8GWI3"/>
<dbReference type="EMBL" id="JAURVH010001535">
    <property type="protein sequence ID" value="KAK5893528.1"/>
    <property type="molecule type" value="Genomic_DNA"/>
</dbReference>
<sequence>MMGLNLRAREPNKSGPQSYWQMENQDYCHLSCPPLISLKKRISPIMSTNLNINWPTFPQPSVTKIVDGQLGGNKPDRPGSSNPPRISNEVDQCDEGTDGREPAGRDIPIQLQPLELWTLEKIEQSEEVPLITQKMMDLQRQPYHPDLDPRLFSIRSTHWLNPQARHQLMEEKGAEVGKPVLNICQNKQRNTRGRSKALTKVSHPVNKSKLMALEPRPQYPRQCKTPQPNN</sequence>
<accession>A0AAN8GWI3</accession>
<keyword evidence="3" id="KW-1185">Reference proteome</keyword>
<proteinExistence type="predicted"/>
<gene>
    <name evidence="2" type="ORF">CgunFtcFv8_006394</name>
</gene>
<reference evidence="2 3" key="1">
    <citation type="journal article" date="2023" name="Mol. Biol. Evol.">
        <title>Genomics of Secondarily Temperate Adaptation in the Only Non-Antarctic Icefish.</title>
        <authorList>
            <person name="Rivera-Colon A.G."/>
            <person name="Rayamajhi N."/>
            <person name="Minhas B.F."/>
            <person name="Madrigal G."/>
            <person name="Bilyk K.T."/>
            <person name="Yoon V."/>
            <person name="Hune M."/>
            <person name="Gregory S."/>
            <person name="Cheng C.H.C."/>
            <person name="Catchen J.M."/>
        </authorList>
    </citation>
    <scope>NUCLEOTIDE SEQUENCE [LARGE SCALE GENOMIC DNA]</scope>
    <source>
        <tissue evidence="2">White muscle</tissue>
    </source>
</reference>
<organism evidence="2 3">
    <name type="scientific">Champsocephalus gunnari</name>
    <name type="common">Mackerel icefish</name>
    <dbReference type="NCBI Taxonomy" id="52237"/>
    <lineage>
        <taxon>Eukaryota</taxon>
        <taxon>Metazoa</taxon>
        <taxon>Chordata</taxon>
        <taxon>Craniata</taxon>
        <taxon>Vertebrata</taxon>
        <taxon>Euteleostomi</taxon>
        <taxon>Actinopterygii</taxon>
        <taxon>Neopterygii</taxon>
        <taxon>Teleostei</taxon>
        <taxon>Neoteleostei</taxon>
        <taxon>Acanthomorphata</taxon>
        <taxon>Eupercaria</taxon>
        <taxon>Perciformes</taxon>
        <taxon>Notothenioidei</taxon>
        <taxon>Channichthyidae</taxon>
        <taxon>Champsocephalus</taxon>
    </lineage>
</organism>
<evidence type="ECO:0000313" key="2">
    <source>
        <dbReference type="EMBL" id="KAK5893528.1"/>
    </source>
</evidence>
<protein>
    <submittedName>
        <fullName evidence="2">Uncharacterized protein</fullName>
    </submittedName>
</protein>
<evidence type="ECO:0000256" key="1">
    <source>
        <dbReference type="SAM" id="MobiDB-lite"/>
    </source>
</evidence>
<feature type="region of interest" description="Disordered" evidence="1">
    <location>
        <begin position="63"/>
        <end position="107"/>
    </location>
</feature>
<name>A0AAN8GWI3_CHAGU</name>
<comment type="caution">
    <text evidence="2">The sequence shown here is derived from an EMBL/GenBank/DDBJ whole genome shotgun (WGS) entry which is preliminary data.</text>
</comment>